<keyword evidence="3 5" id="KW-1133">Transmembrane helix</keyword>
<keyword evidence="2 5" id="KW-0812">Transmembrane</keyword>
<evidence type="ECO:0000313" key="6">
    <source>
        <dbReference type="EMBL" id="SDS26658.1"/>
    </source>
</evidence>
<accession>A0A1H1QT55</accession>
<proteinExistence type="predicted"/>
<feature type="transmembrane region" description="Helical" evidence="5">
    <location>
        <begin position="95"/>
        <end position="116"/>
    </location>
</feature>
<evidence type="ECO:0000256" key="1">
    <source>
        <dbReference type="ARBA" id="ARBA00004141"/>
    </source>
</evidence>
<evidence type="ECO:0000256" key="3">
    <source>
        <dbReference type="ARBA" id="ARBA00022989"/>
    </source>
</evidence>
<feature type="transmembrane region" description="Helical" evidence="5">
    <location>
        <begin position="68"/>
        <end position="88"/>
    </location>
</feature>
<dbReference type="InterPro" id="IPR032808">
    <property type="entry name" value="DoxX"/>
</dbReference>
<evidence type="ECO:0000256" key="2">
    <source>
        <dbReference type="ARBA" id="ARBA00022692"/>
    </source>
</evidence>
<reference evidence="6 7" key="1">
    <citation type="submission" date="2016-10" db="EMBL/GenBank/DDBJ databases">
        <authorList>
            <person name="de Groot N.N."/>
        </authorList>
    </citation>
    <scope>NUCLEOTIDE SEQUENCE [LARGE SCALE GENOMIC DNA]</scope>
    <source>
        <strain evidence="6 7">DSM 21800</strain>
    </source>
</reference>
<evidence type="ECO:0000256" key="5">
    <source>
        <dbReference type="SAM" id="Phobius"/>
    </source>
</evidence>
<dbReference type="Pfam" id="PF13564">
    <property type="entry name" value="DoxX_2"/>
    <property type="match status" value="1"/>
</dbReference>
<dbReference type="GO" id="GO:0016020">
    <property type="term" value="C:membrane"/>
    <property type="evidence" value="ECO:0007669"/>
    <property type="project" value="UniProtKB-SubCell"/>
</dbReference>
<protein>
    <submittedName>
        <fullName evidence="6">DoxX-like family protein</fullName>
    </submittedName>
</protein>
<name>A0A1H1QT55_9ACTN</name>
<keyword evidence="4 5" id="KW-0472">Membrane</keyword>
<dbReference type="Proteomes" id="UP000199103">
    <property type="component" value="Chromosome I"/>
</dbReference>
<organism evidence="6 7">
    <name type="scientific">Microlunatus soli</name>
    <dbReference type="NCBI Taxonomy" id="630515"/>
    <lineage>
        <taxon>Bacteria</taxon>
        <taxon>Bacillati</taxon>
        <taxon>Actinomycetota</taxon>
        <taxon>Actinomycetes</taxon>
        <taxon>Propionibacteriales</taxon>
        <taxon>Propionibacteriaceae</taxon>
        <taxon>Microlunatus</taxon>
    </lineage>
</organism>
<sequence>MLEPWWPLVVLAVISAVDAVLCWRPVPFIATCLTNMGFPRPYWRLLTPIKAAAALGLLIGIWVPALALLTAAALVGYFAIAIGIHVRARDFGRNLFLNAAGMMILCVAELIFVISAI</sequence>
<feature type="transmembrane region" description="Helical" evidence="5">
    <location>
        <begin position="6"/>
        <end position="30"/>
    </location>
</feature>
<dbReference type="AlphaFoldDB" id="A0A1H1QT55"/>
<evidence type="ECO:0000256" key="4">
    <source>
        <dbReference type="ARBA" id="ARBA00023136"/>
    </source>
</evidence>
<dbReference type="STRING" id="630515.SAMN04489812_1382"/>
<gene>
    <name evidence="6" type="ORF">SAMN04489812_1382</name>
</gene>
<dbReference type="EMBL" id="LT629772">
    <property type="protein sequence ID" value="SDS26658.1"/>
    <property type="molecule type" value="Genomic_DNA"/>
</dbReference>
<evidence type="ECO:0000313" key="7">
    <source>
        <dbReference type="Proteomes" id="UP000199103"/>
    </source>
</evidence>
<keyword evidence="7" id="KW-1185">Reference proteome</keyword>
<comment type="subcellular location">
    <subcellularLocation>
        <location evidence="1">Membrane</location>
        <topology evidence="1">Multi-pass membrane protein</topology>
    </subcellularLocation>
</comment>